<reference evidence="2" key="1">
    <citation type="journal article" date="2016" name="Proc. Natl. Acad. Sci. U.S.A.">
        <title>Chromosome-level assembly of Arabidopsis thaliana Ler reveals the extent of translocation and inversion polymorphisms.</title>
        <authorList>
            <person name="Zapata L."/>
            <person name="Ding J."/>
            <person name="Willing E.M."/>
            <person name="Hartwig B."/>
            <person name="Bezdan D."/>
            <person name="Jiao W.B."/>
            <person name="Patel V."/>
            <person name="Velikkakam James G."/>
            <person name="Koornneef M."/>
            <person name="Ossowski S."/>
            <person name="Schneeberger K."/>
        </authorList>
    </citation>
    <scope>NUCLEOTIDE SEQUENCE [LARGE SCALE GENOMIC DNA]</scope>
    <source>
        <strain evidence="2">cv. Landsberg erecta</strain>
    </source>
</reference>
<accession>A0A178V4S7</accession>
<sequence>MVVNQTFEANQFVTMGRPTNSRRTVVPLPKFWGQDLLWRKPPWKPPWRKRQFRDVCIMIISNYLWRRISRGFTPYKQH</sequence>
<dbReference type="EMBL" id="LUHQ01000003">
    <property type="protein sequence ID" value="OAP01247.1"/>
    <property type="molecule type" value="Genomic_DNA"/>
</dbReference>
<proteinExistence type="predicted"/>
<name>A0A178V4S7_ARATH</name>
<organism evidence="1 2">
    <name type="scientific">Arabidopsis thaliana</name>
    <name type="common">Mouse-ear cress</name>
    <dbReference type="NCBI Taxonomy" id="3702"/>
    <lineage>
        <taxon>Eukaryota</taxon>
        <taxon>Viridiplantae</taxon>
        <taxon>Streptophyta</taxon>
        <taxon>Embryophyta</taxon>
        <taxon>Tracheophyta</taxon>
        <taxon>Spermatophyta</taxon>
        <taxon>Magnoliopsida</taxon>
        <taxon>eudicotyledons</taxon>
        <taxon>Gunneridae</taxon>
        <taxon>Pentapetalae</taxon>
        <taxon>rosids</taxon>
        <taxon>malvids</taxon>
        <taxon>Brassicales</taxon>
        <taxon>Brassicaceae</taxon>
        <taxon>Camelineae</taxon>
        <taxon>Arabidopsis</taxon>
    </lineage>
</organism>
<comment type="caution">
    <text evidence="1">The sequence shown here is derived from an EMBL/GenBank/DDBJ whole genome shotgun (WGS) entry which is preliminary data.</text>
</comment>
<gene>
    <name evidence="1" type="ordered locus">AXX17_At3g39510</name>
</gene>
<dbReference type="Proteomes" id="UP000078284">
    <property type="component" value="Chromosome 3"/>
</dbReference>
<dbReference type="AlphaFoldDB" id="A0A178V4S7"/>
<evidence type="ECO:0000313" key="1">
    <source>
        <dbReference type="EMBL" id="OAP01247.1"/>
    </source>
</evidence>
<protein>
    <submittedName>
        <fullName evidence="1">Uncharacterized protein</fullName>
    </submittedName>
</protein>
<evidence type="ECO:0000313" key="2">
    <source>
        <dbReference type="Proteomes" id="UP000078284"/>
    </source>
</evidence>